<accession>C3ZAY0</accession>
<feature type="compositionally biased region" description="Polar residues" evidence="1">
    <location>
        <begin position="175"/>
        <end position="197"/>
    </location>
</feature>
<reference evidence="2" key="1">
    <citation type="journal article" date="2008" name="Nature">
        <title>The amphioxus genome and the evolution of the chordate karyotype.</title>
        <authorList>
            <consortium name="US DOE Joint Genome Institute (JGI-PGF)"/>
            <person name="Putnam N.H."/>
            <person name="Butts T."/>
            <person name="Ferrier D.E.K."/>
            <person name="Furlong R.F."/>
            <person name="Hellsten U."/>
            <person name="Kawashima T."/>
            <person name="Robinson-Rechavi M."/>
            <person name="Shoguchi E."/>
            <person name="Terry A."/>
            <person name="Yu J.-K."/>
            <person name="Benito-Gutierrez E.L."/>
            <person name="Dubchak I."/>
            <person name="Garcia-Fernandez J."/>
            <person name="Gibson-Brown J.J."/>
            <person name="Grigoriev I.V."/>
            <person name="Horton A.C."/>
            <person name="de Jong P.J."/>
            <person name="Jurka J."/>
            <person name="Kapitonov V.V."/>
            <person name="Kohara Y."/>
            <person name="Kuroki Y."/>
            <person name="Lindquist E."/>
            <person name="Lucas S."/>
            <person name="Osoegawa K."/>
            <person name="Pennacchio L.A."/>
            <person name="Salamov A.A."/>
            <person name="Satou Y."/>
            <person name="Sauka-Spengler T."/>
            <person name="Schmutz J."/>
            <person name="Shin-I T."/>
            <person name="Toyoda A."/>
            <person name="Bronner-Fraser M."/>
            <person name="Fujiyama A."/>
            <person name="Holland L.Z."/>
            <person name="Holland P.W.H."/>
            <person name="Satoh N."/>
            <person name="Rokhsar D.S."/>
        </authorList>
    </citation>
    <scope>NUCLEOTIDE SEQUENCE [LARGE SCALE GENOMIC DNA]</scope>
    <source>
        <strain evidence="2">S238N-H82</strain>
        <tissue evidence="2">Testes</tissue>
    </source>
</reference>
<name>C3ZAY0_BRAFL</name>
<organism>
    <name type="scientific">Branchiostoma floridae</name>
    <name type="common">Florida lancelet</name>
    <name type="synonym">Amphioxus</name>
    <dbReference type="NCBI Taxonomy" id="7739"/>
    <lineage>
        <taxon>Eukaryota</taxon>
        <taxon>Metazoa</taxon>
        <taxon>Chordata</taxon>
        <taxon>Cephalochordata</taxon>
        <taxon>Leptocardii</taxon>
        <taxon>Amphioxiformes</taxon>
        <taxon>Branchiostomatidae</taxon>
        <taxon>Branchiostoma</taxon>
    </lineage>
</organism>
<protein>
    <submittedName>
        <fullName evidence="2">Uncharacterized protein</fullName>
    </submittedName>
</protein>
<gene>
    <name evidence="2" type="ORF">BRAFLDRAFT_68555</name>
</gene>
<dbReference type="InParanoid" id="C3ZAY0"/>
<evidence type="ECO:0000256" key="1">
    <source>
        <dbReference type="SAM" id="MobiDB-lite"/>
    </source>
</evidence>
<feature type="region of interest" description="Disordered" evidence="1">
    <location>
        <begin position="98"/>
        <end position="197"/>
    </location>
</feature>
<evidence type="ECO:0000313" key="2">
    <source>
        <dbReference type="EMBL" id="EEN50017.1"/>
    </source>
</evidence>
<feature type="compositionally biased region" description="Polar residues" evidence="1">
    <location>
        <begin position="98"/>
        <end position="119"/>
    </location>
</feature>
<feature type="compositionally biased region" description="Polar residues" evidence="1">
    <location>
        <begin position="158"/>
        <end position="167"/>
    </location>
</feature>
<dbReference type="EMBL" id="GG666603">
    <property type="protein sequence ID" value="EEN50017.1"/>
    <property type="molecule type" value="Genomic_DNA"/>
</dbReference>
<proteinExistence type="predicted"/>
<sequence>MSSAPNLRPVACIVPGNAVSLKLTGITFSNISTPMGPVASLRNIRYLEIRGEKLKRLAATGLARFPMVKRLQIIVFIALQTRQNVNRDDHVMVELRRSSNQTGNVLENQAEGATNSTPNDPYYSTIRDEEDDDEPVRPYGMAKAGAQYGRAVKRSRSLGENSTTGPTPRSERNKCYNQTPQEDTAPKTASNQDSESS</sequence>
<dbReference type="AlphaFoldDB" id="C3ZAY0"/>